<dbReference type="AlphaFoldDB" id="A0AAN6MMS8"/>
<feature type="transmembrane region" description="Helical" evidence="1">
    <location>
        <begin position="74"/>
        <end position="95"/>
    </location>
</feature>
<dbReference type="PANTHER" id="PTHR35394">
    <property type="entry name" value="DUF3176 DOMAIN-CONTAINING PROTEIN"/>
    <property type="match status" value="1"/>
</dbReference>
<name>A0AAN6MMS8_9PEZI</name>
<keyword evidence="1" id="KW-1133">Transmembrane helix</keyword>
<reference evidence="2" key="1">
    <citation type="journal article" date="2023" name="Mol. Phylogenet. Evol.">
        <title>Genome-scale phylogeny and comparative genomics of the fungal order Sordariales.</title>
        <authorList>
            <person name="Hensen N."/>
            <person name="Bonometti L."/>
            <person name="Westerberg I."/>
            <person name="Brannstrom I.O."/>
            <person name="Guillou S."/>
            <person name="Cros-Aarteil S."/>
            <person name="Calhoun S."/>
            <person name="Haridas S."/>
            <person name="Kuo A."/>
            <person name="Mondo S."/>
            <person name="Pangilinan J."/>
            <person name="Riley R."/>
            <person name="LaButti K."/>
            <person name="Andreopoulos B."/>
            <person name="Lipzen A."/>
            <person name="Chen C."/>
            <person name="Yan M."/>
            <person name="Daum C."/>
            <person name="Ng V."/>
            <person name="Clum A."/>
            <person name="Steindorff A."/>
            <person name="Ohm R.A."/>
            <person name="Martin F."/>
            <person name="Silar P."/>
            <person name="Natvig D.O."/>
            <person name="Lalanne C."/>
            <person name="Gautier V."/>
            <person name="Ament-Velasquez S.L."/>
            <person name="Kruys A."/>
            <person name="Hutchinson M.I."/>
            <person name="Powell A.J."/>
            <person name="Barry K."/>
            <person name="Miller A.N."/>
            <person name="Grigoriev I.V."/>
            <person name="Debuchy R."/>
            <person name="Gladieux P."/>
            <person name="Hiltunen Thoren M."/>
            <person name="Johannesson H."/>
        </authorList>
    </citation>
    <scope>NUCLEOTIDE SEQUENCE</scope>
    <source>
        <strain evidence="2">CBS 103.79</strain>
    </source>
</reference>
<dbReference type="InterPro" id="IPR021514">
    <property type="entry name" value="DUF3176"/>
</dbReference>
<dbReference type="Pfam" id="PF11374">
    <property type="entry name" value="DUF3176"/>
    <property type="match status" value="1"/>
</dbReference>
<dbReference type="PANTHER" id="PTHR35394:SF5">
    <property type="entry name" value="DUF3176 DOMAIN-CONTAINING PROTEIN"/>
    <property type="match status" value="1"/>
</dbReference>
<evidence type="ECO:0000313" key="2">
    <source>
        <dbReference type="EMBL" id="KAK3903176.1"/>
    </source>
</evidence>
<reference evidence="2" key="2">
    <citation type="submission" date="2023-05" db="EMBL/GenBank/DDBJ databases">
        <authorList>
            <consortium name="Lawrence Berkeley National Laboratory"/>
            <person name="Steindorff A."/>
            <person name="Hensen N."/>
            <person name="Bonometti L."/>
            <person name="Westerberg I."/>
            <person name="Brannstrom I.O."/>
            <person name="Guillou S."/>
            <person name="Cros-Aarteil S."/>
            <person name="Calhoun S."/>
            <person name="Haridas S."/>
            <person name="Kuo A."/>
            <person name="Mondo S."/>
            <person name="Pangilinan J."/>
            <person name="Riley R."/>
            <person name="Labutti K."/>
            <person name="Andreopoulos B."/>
            <person name="Lipzen A."/>
            <person name="Chen C."/>
            <person name="Yanf M."/>
            <person name="Daum C."/>
            <person name="Ng V."/>
            <person name="Clum A."/>
            <person name="Ohm R."/>
            <person name="Martin F."/>
            <person name="Silar P."/>
            <person name="Natvig D."/>
            <person name="Lalanne C."/>
            <person name="Gautier V."/>
            <person name="Ament-Velasquez S.L."/>
            <person name="Kruys A."/>
            <person name="Hutchinson M.I."/>
            <person name="Powell A.J."/>
            <person name="Barry K."/>
            <person name="Miller A.N."/>
            <person name="Grigoriev I.V."/>
            <person name="Debuchy R."/>
            <person name="Gladieux P."/>
            <person name="Thoren M.H."/>
            <person name="Johannesson H."/>
        </authorList>
    </citation>
    <scope>NUCLEOTIDE SEQUENCE</scope>
    <source>
        <strain evidence="2">CBS 103.79</strain>
    </source>
</reference>
<sequence length="632" mass="67689">MASHPTPAWVEASQLLPAAGDPKDFAHPIHQWQQVHSDADTDVVHRPGHYHHPPSCPGGPAHQSTFLQKLSATWAFELLALLVSATGLAAMSYVLRRYDGQRIPDWGSLSFNTLISILAVVSKMAALGFGFTEHGKNVIDYKTFDSGSRGVAGAAQLAGSFKGRSVATVGALAIILGAAADPFAQQVVHFYDHEYVDVSQAAWIARADIVDSLGPKMDSSTWSLDPIFKANAITALFLPTQEALLQPRLNCPTGNCTWAPFSTLGFCSTCADLSSQLNRTCETHTLSDNVTAAQACTVAFPGENKPLSLFYLADLDFPGSSTYMVLNSTLPANSIALRNITWPQTIYQSIRAVVPPLQLGGTQNPYLEAGGELANSGVHVLHVNTRFIASECALSPCVRRVQPSVAGGEYHEKVLDAFSDFGEYRSGGSIVLSPPWEAGRSFTLHPAWLNAVTATFLFGGQDPLGGQLLGTVTTEDSNQAIRVSDIPAFGASHRQNDALQAVFYANFTGTTCPTPDDNVACSFRALGAAMTKSVRDTAVSRNGTAAPYAARGDVHATGTYIRIEWPWFALPAAIWLLSLFTVVVAMWRSRGVPLWTDSALPLEAALSARAQMVKVHLAGEEGSGLRILIEGH</sequence>
<keyword evidence="1" id="KW-0472">Membrane</keyword>
<feature type="transmembrane region" description="Helical" evidence="1">
    <location>
        <begin position="565"/>
        <end position="587"/>
    </location>
</feature>
<accession>A0AAN6MMS8</accession>
<dbReference type="EMBL" id="MU855465">
    <property type="protein sequence ID" value="KAK3903176.1"/>
    <property type="molecule type" value="Genomic_DNA"/>
</dbReference>
<keyword evidence="3" id="KW-1185">Reference proteome</keyword>
<organism evidence="2 3">
    <name type="scientific">Staphylotrichum tortipilum</name>
    <dbReference type="NCBI Taxonomy" id="2831512"/>
    <lineage>
        <taxon>Eukaryota</taxon>
        <taxon>Fungi</taxon>
        <taxon>Dikarya</taxon>
        <taxon>Ascomycota</taxon>
        <taxon>Pezizomycotina</taxon>
        <taxon>Sordariomycetes</taxon>
        <taxon>Sordariomycetidae</taxon>
        <taxon>Sordariales</taxon>
        <taxon>Chaetomiaceae</taxon>
        <taxon>Staphylotrichum</taxon>
    </lineage>
</organism>
<evidence type="ECO:0000256" key="1">
    <source>
        <dbReference type="SAM" id="Phobius"/>
    </source>
</evidence>
<comment type="caution">
    <text evidence="2">The sequence shown here is derived from an EMBL/GenBank/DDBJ whole genome shotgun (WGS) entry which is preliminary data.</text>
</comment>
<evidence type="ECO:0000313" key="3">
    <source>
        <dbReference type="Proteomes" id="UP001303889"/>
    </source>
</evidence>
<gene>
    <name evidence="2" type="ORF">C8A05DRAFT_43556</name>
</gene>
<keyword evidence="1" id="KW-0812">Transmembrane</keyword>
<feature type="transmembrane region" description="Helical" evidence="1">
    <location>
        <begin position="107"/>
        <end position="131"/>
    </location>
</feature>
<dbReference type="Proteomes" id="UP001303889">
    <property type="component" value="Unassembled WGS sequence"/>
</dbReference>
<protein>
    <submittedName>
        <fullName evidence="2">Uncharacterized protein</fullName>
    </submittedName>
</protein>
<proteinExistence type="predicted"/>